<dbReference type="Pfam" id="PF07833">
    <property type="entry name" value="Cu_amine_oxidN1"/>
    <property type="match status" value="1"/>
</dbReference>
<reference evidence="3 4" key="1">
    <citation type="submission" date="2018-09" db="EMBL/GenBank/DDBJ databases">
        <title>Paenibacillus aracenensis nov. sp. isolated from a cave in southern Spain.</title>
        <authorList>
            <person name="Jurado V."/>
            <person name="Gutierrez-Patricio S."/>
            <person name="Gonzalez-Pimentel J.L."/>
            <person name="Miller A.Z."/>
            <person name="Laiz L."/>
            <person name="Saiz-Jimenez C."/>
        </authorList>
    </citation>
    <scope>NUCLEOTIDE SEQUENCE [LARGE SCALE GENOMIC DNA]</scope>
    <source>
        <strain evidence="3 4">JCM 19203</strain>
    </source>
</reference>
<organism evidence="3 4">
    <name type="scientific">Paenibacillus pinisoli</name>
    <dbReference type="NCBI Taxonomy" id="1276110"/>
    <lineage>
        <taxon>Bacteria</taxon>
        <taxon>Bacillati</taxon>
        <taxon>Bacillota</taxon>
        <taxon>Bacilli</taxon>
        <taxon>Bacillales</taxon>
        <taxon>Paenibacillaceae</taxon>
        <taxon>Paenibacillus</taxon>
    </lineage>
</organism>
<comment type="caution">
    <text evidence="3">The sequence shown here is derived from an EMBL/GenBank/DDBJ whole genome shotgun (WGS) entry which is preliminary data.</text>
</comment>
<keyword evidence="1" id="KW-0812">Transmembrane</keyword>
<dbReference type="InterPro" id="IPR036582">
    <property type="entry name" value="Mao_N_sf"/>
</dbReference>
<dbReference type="OrthoDB" id="38457at2"/>
<evidence type="ECO:0000313" key="3">
    <source>
        <dbReference type="EMBL" id="RJX39424.1"/>
    </source>
</evidence>
<dbReference type="InterPro" id="IPR012854">
    <property type="entry name" value="Cu_amine_oxidase-like_N"/>
</dbReference>
<evidence type="ECO:0000313" key="4">
    <source>
        <dbReference type="Proteomes" id="UP000267798"/>
    </source>
</evidence>
<dbReference type="EMBL" id="QXQB01000002">
    <property type="protein sequence ID" value="RJX39424.1"/>
    <property type="molecule type" value="Genomic_DNA"/>
</dbReference>
<evidence type="ECO:0000259" key="2">
    <source>
        <dbReference type="Pfam" id="PF07833"/>
    </source>
</evidence>
<keyword evidence="1" id="KW-1133">Transmembrane helix</keyword>
<dbReference type="SUPFAM" id="SSF55383">
    <property type="entry name" value="Copper amine oxidase, domain N"/>
    <property type="match status" value="1"/>
</dbReference>
<proteinExistence type="predicted"/>
<feature type="domain" description="Copper amine oxidase-like N-terminal" evidence="2">
    <location>
        <begin position="46"/>
        <end position="153"/>
    </location>
</feature>
<keyword evidence="1" id="KW-0472">Membrane</keyword>
<keyword evidence="4" id="KW-1185">Reference proteome</keyword>
<dbReference type="Gene3D" id="3.30.457.10">
    <property type="entry name" value="Copper amine oxidase-like, N-terminal domain"/>
    <property type="match status" value="1"/>
</dbReference>
<gene>
    <name evidence="3" type="ORF">D3P09_08270</name>
</gene>
<name>A0A3A6Q0C4_9BACL</name>
<dbReference type="Proteomes" id="UP000267798">
    <property type="component" value="Unassembled WGS sequence"/>
</dbReference>
<feature type="transmembrane region" description="Helical" evidence="1">
    <location>
        <begin position="20"/>
        <end position="41"/>
    </location>
</feature>
<dbReference type="AlphaFoldDB" id="A0A3A6Q0C4"/>
<evidence type="ECO:0000256" key="1">
    <source>
        <dbReference type="SAM" id="Phobius"/>
    </source>
</evidence>
<accession>A0A3A6Q0C4</accession>
<sequence length="343" mass="39792">MLVLWEIYPWRNVEVKKSVLVVLVVALTLIFPLNVFASVQIQRPVYVEGKRIAFDISPIVEKGTTLVQIRPLYEALGLTLSFDPKTREVKGGNDKYEVVLTLGSDLAKVNGKEHKLELAPRTIKGHTMVPLRFVAESVGNSVYVNTDTKRIFIGVFMTYLKDKYFDMSWGLSKEEVSKINKNDHNELLYENNKFLFYDTEFSLASKKNMVPANKIYSFEGNKLSGAIVKFNSSDDFDEQYSTYTQVIYDLNNLYRTSSIYPYDKYWIEGDSIERAYREVYKDDRMKMYEMAVRSGDLVFICPFDFADTELALFLQNKGTFSKPEYEVSIMYEQNKEFFNQISN</sequence>
<protein>
    <submittedName>
        <fullName evidence="3">Copper amine oxidase N-terminal domain-containing protein</fullName>
    </submittedName>
</protein>